<dbReference type="KEGG" id="tvi:Thivi_0011"/>
<dbReference type="STRING" id="765911.Thivi_0011"/>
<accession>I3Y535</accession>
<dbReference type="EMBL" id="CP003154">
    <property type="protein sequence ID" value="AFL72103.1"/>
    <property type="molecule type" value="Genomic_DNA"/>
</dbReference>
<organism evidence="2 3">
    <name type="scientific">Thiocystis violascens (strain ATCC 17096 / DSM 198 / 6111)</name>
    <name type="common">Chromatium violascens</name>
    <dbReference type="NCBI Taxonomy" id="765911"/>
    <lineage>
        <taxon>Bacteria</taxon>
        <taxon>Pseudomonadati</taxon>
        <taxon>Pseudomonadota</taxon>
        <taxon>Gammaproteobacteria</taxon>
        <taxon>Chromatiales</taxon>
        <taxon>Chromatiaceae</taxon>
        <taxon>Thiocystis</taxon>
    </lineage>
</organism>
<gene>
    <name evidence="2" type="ordered locus">Thivi_0011</name>
</gene>
<evidence type="ECO:0000256" key="1">
    <source>
        <dbReference type="SAM" id="SignalP"/>
    </source>
</evidence>
<dbReference type="Proteomes" id="UP000006062">
    <property type="component" value="Chromosome"/>
</dbReference>
<dbReference type="RefSeq" id="WP_014776612.1">
    <property type="nucleotide sequence ID" value="NC_018012.1"/>
</dbReference>
<evidence type="ECO:0000313" key="3">
    <source>
        <dbReference type="Proteomes" id="UP000006062"/>
    </source>
</evidence>
<keyword evidence="1" id="KW-0732">Signal</keyword>
<sequence length="179" mass="17222">MKNFAISLSAASLLVLAGVASAGQQLTSAEMDGVTAGGFAGGFAWGTATGPNVVTYGTVNTWTAGGQAVDPQAGVFYPVTSHVDTEALAVANAPTSEGGPGGGVYGAGATLGQATGNLFSETASGFQDDEGVVFDATTGFASVPGLNSSGFATNSSAAASVLEPATAHSFAAAASGLSF</sequence>
<name>I3Y535_THIV6</name>
<feature type="signal peptide" evidence="1">
    <location>
        <begin position="1"/>
        <end position="22"/>
    </location>
</feature>
<protein>
    <submittedName>
        <fullName evidence="2">Uncharacterized protein</fullName>
    </submittedName>
</protein>
<feature type="chain" id="PRO_5003682300" evidence="1">
    <location>
        <begin position="23"/>
        <end position="179"/>
    </location>
</feature>
<dbReference type="HOGENOM" id="CLU_1502832_0_0_6"/>
<dbReference type="AlphaFoldDB" id="I3Y535"/>
<reference evidence="2 3" key="1">
    <citation type="submission" date="2012-06" db="EMBL/GenBank/DDBJ databases">
        <title>Complete sequence of Thiocystis violascens DSM 198.</title>
        <authorList>
            <consortium name="US DOE Joint Genome Institute"/>
            <person name="Lucas S."/>
            <person name="Han J."/>
            <person name="Lapidus A."/>
            <person name="Cheng J.-F."/>
            <person name="Goodwin L."/>
            <person name="Pitluck S."/>
            <person name="Peters L."/>
            <person name="Ovchinnikova G."/>
            <person name="Teshima H."/>
            <person name="Detter J.C."/>
            <person name="Han C."/>
            <person name="Tapia R."/>
            <person name="Land M."/>
            <person name="Hauser L."/>
            <person name="Kyrpides N."/>
            <person name="Ivanova N."/>
            <person name="Pagani I."/>
            <person name="Vogl K."/>
            <person name="Liu Z."/>
            <person name="Frigaard N.-U."/>
            <person name="Bryant D."/>
            <person name="Woyke T."/>
        </authorList>
    </citation>
    <scope>NUCLEOTIDE SEQUENCE [LARGE SCALE GENOMIC DNA]</scope>
    <source>
        <strain evidence="3">ATCC 17096 / DSM 198 / 6111</strain>
    </source>
</reference>
<proteinExistence type="predicted"/>
<evidence type="ECO:0000313" key="2">
    <source>
        <dbReference type="EMBL" id="AFL72103.1"/>
    </source>
</evidence>
<keyword evidence="3" id="KW-1185">Reference proteome</keyword>